<proteinExistence type="predicted"/>
<dbReference type="Proteomes" id="UP001220610">
    <property type="component" value="Chromosome"/>
</dbReference>
<gene>
    <name evidence="2" type="ORF">P0Y53_15795</name>
</gene>
<evidence type="ECO:0000313" key="2">
    <source>
        <dbReference type="EMBL" id="WEK33951.1"/>
    </source>
</evidence>
<accession>A0AAJ6BGB4</accession>
<evidence type="ECO:0000256" key="1">
    <source>
        <dbReference type="SAM" id="MobiDB-lite"/>
    </source>
</evidence>
<feature type="region of interest" description="Disordered" evidence="1">
    <location>
        <begin position="1"/>
        <end position="69"/>
    </location>
</feature>
<dbReference type="EMBL" id="CP119311">
    <property type="protein sequence ID" value="WEK33951.1"/>
    <property type="molecule type" value="Genomic_DNA"/>
</dbReference>
<dbReference type="AlphaFoldDB" id="A0AAJ6BGB4"/>
<feature type="compositionally biased region" description="Polar residues" evidence="1">
    <location>
        <begin position="51"/>
        <end position="69"/>
    </location>
</feature>
<sequence length="69" mass="7423">MKKDIAEKKEEPGKQPNNDQPEQPPQDKPVIKKEAPGERSGPGLSVEDVPDSTNESTGVPGSGQRQDTN</sequence>
<reference evidence="2" key="1">
    <citation type="submission" date="2023-03" db="EMBL/GenBank/DDBJ databases">
        <title>Andean soil-derived lignocellulolytic bacterial consortium as a source of novel taxa and putative plastic-active enzymes.</title>
        <authorList>
            <person name="Diaz-Garcia L."/>
            <person name="Chuvochina M."/>
            <person name="Feuerriegel G."/>
            <person name="Bunk B."/>
            <person name="Sproer C."/>
            <person name="Streit W.R."/>
            <person name="Rodriguez L.M."/>
            <person name="Overmann J."/>
            <person name="Jimenez D.J."/>
        </authorList>
    </citation>
    <scope>NUCLEOTIDE SEQUENCE</scope>
    <source>
        <strain evidence="2">MAG 7</strain>
    </source>
</reference>
<organism evidence="2 3">
    <name type="scientific">Candidatus Pseudobacter hemicellulosilyticus</name>
    <dbReference type="NCBI Taxonomy" id="3121375"/>
    <lineage>
        <taxon>Bacteria</taxon>
        <taxon>Pseudomonadati</taxon>
        <taxon>Bacteroidota</taxon>
        <taxon>Chitinophagia</taxon>
        <taxon>Chitinophagales</taxon>
        <taxon>Chitinophagaceae</taxon>
        <taxon>Pseudobacter</taxon>
    </lineage>
</organism>
<protein>
    <submittedName>
        <fullName evidence="2">Uncharacterized protein</fullName>
    </submittedName>
</protein>
<feature type="compositionally biased region" description="Basic and acidic residues" evidence="1">
    <location>
        <begin position="1"/>
        <end position="13"/>
    </location>
</feature>
<evidence type="ECO:0000313" key="3">
    <source>
        <dbReference type="Proteomes" id="UP001220610"/>
    </source>
</evidence>
<name>A0AAJ6BGB4_9BACT</name>